<dbReference type="Proteomes" id="UP000256686">
    <property type="component" value="Unassembled WGS sequence"/>
</dbReference>
<organism evidence="1 2">
    <name type="scientific">Chryseobacterium pennae</name>
    <dbReference type="NCBI Taxonomy" id="2258962"/>
    <lineage>
        <taxon>Bacteria</taxon>
        <taxon>Pseudomonadati</taxon>
        <taxon>Bacteroidota</taxon>
        <taxon>Flavobacteriia</taxon>
        <taxon>Flavobacteriales</taxon>
        <taxon>Weeksellaceae</taxon>
        <taxon>Chryseobacterium group</taxon>
        <taxon>Chryseobacterium</taxon>
    </lineage>
</organism>
<dbReference type="InterPro" id="IPR011050">
    <property type="entry name" value="Pectin_lyase_fold/virulence"/>
</dbReference>
<dbReference type="InterPro" id="IPR012334">
    <property type="entry name" value="Pectin_lyas_fold"/>
</dbReference>
<proteinExistence type="predicted"/>
<dbReference type="RefSeq" id="WP_115973128.1">
    <property type="nucleotide sequence ID" value="NZ_QNVT01000030.1"/>
</dbReference>
<dbReference type="SUPFAM" id="SSF51126">
    <property type="entry name" value="Pectin lyase-like"/>
    <property type="match status" value="1"/>
</dbReference>
<accession>A0A3D9C299</accession>
<keyword evidence="2" id="KW-1185">Reference proteome</keyword>
<gene>
    <name evidence="1" type="ORF">DRF65_23320</name>
</gene>
<name>A0A3D9C299_9FLAO</name>
<sequence length="638" mass="71304">MMYTNEFFAVGNTAPNDDLVQLIDSFTNEIVVFKKIATWVDGEFLIANDARVLEDEIIYRSRGNDYYVNTVMFSSRKVYVTSFGVKSDMLVDQRASIQKAFNICSILRLKLVFPNGIFLVNSYTDNNKFREDYSNVLELKSNLDIEFEEYSVIKLGDYFDDKNFVLFSGFNHESVDNLKSIFNITLKGKGTIDFSGDVSQIRGKDRDRMIRRLGFEGGNCTNVLIDGLHWVNGDLSNCIGTGWAQNGNKFAIQNCIFEDLTKSHEESNYDHSTIYGNSNFLTVHNNTFIGNEQMRLVGCACEIHGSNASFSNNKIYNYLRMNFIVGNETEKGTISNITISNNIAEVTAGAVYVWGTKNCVTSDVFITSNNVKHRHVEGKTLLYNGWQSLLIIENKLGKCERITVKNNVSHILYNIEHSTIATRYAIGISCETESLVICDNHFIGHSVGVILTLADKPYNQYVDFSFINISRNSFSASSKILTVNAKKLNYCLISDNTTALASDNLENLIEINSDIIQSTTIKDNIYISNQPKVEFTPSSVFLADPSNKAKYVLSLVSTPVPSINGEASVLVSPVVSNSHKRVGGMYTIQPTYPFPELFFNAHTFGAGSTADIKFKVDNMTSDTFSGNPNLVSNLIVNL</sequence>
<reference evidence="2" key="1">
    <citation type="submission" date="2018-06" db="EMBL/GenBank/DDBJ databases">
        <authorList>
            <person name="Lum Nde A."/>
            <person name="Hugo C."/>
        </authorList>
    </citation>
    <scope>NUCLEOTIDE SEQUENCE [LARGE SCALE GENOMIC DNA]</scope>
    <source>
        <strain evidence="2">1_F178</strain>
    </source>
</reference>
<evidence type="ECO:0000313" key="1">
    <source>
        <dbReference type="EMBL" id="REC59985.1"/>
    </source>
</evidence>
<dbReference type="AlphaFoldDB" id="A0A3D9C299"/>
<evidence type="ECO:0000313" key="2">
    <source>
        <dbReference type="Proteomes" id="UP000256686"/>
    </source>
</evidence>
<comment type="caution">
    <text evidence="1">The sequence shown here is derived from an EMBL/GenBank/DDBJ whole genome shotgun (WGS) entry which is preliminary data.</text>
</comment>
<protein>
    <submittedName>
        <fullName evidence="1">Uncharacterized protein</fullName>
    </submittedName>
</protein>
<dbReference type="Gene3D" id="2.160.20.10">
    <property type="entry name" value="Single-stranded right-handed beta-helix, Pectin lyase-like"/>
    <property type="match status" value="1"/>
</dbReference>
<dbReference type="EMBL" id="QNVT01000030">
    <property type="protein sequence ID" value="REC59985.1"/>
    <property type="molecule type" value="Genomic_DNA"/>
</dbReference>